<evidence type="ECO:0000313" key="2">
    <source>
        <dbReference type="EMBL" id="OIM21841.1"/>
    </source>
</evidence>
<dbReference type="InterPro" id="IPR004007">
    <property type="entry name" value="DhaL_dom"/>
</dbReference>
<dbReference type="InterPro" id="IPR050270">
    <property type="entry name" value="DegV_domain_contain"/>
</dbReference>
<dbReference type="InterPro" id="IPR033470">
    <property type="entry name" value="FakA-like_C"/>
</dbReference>
<dbReference type="GO" id="GO:0004371">
    <property type="term" value="F:glycerone kinase activity"/>
    <property type="evidence" value="ECO:0007669"/>
    <property type="project" value="InterPro"/>
</dbReference>
<evidence type="ECO:0000259" key="1">
    <source>
        <dbReference type="PROSITE" id="PS51480"/>
    </source>
</evidence>
<comment type="caution">
    <text evidence="2">The sequence shown here is derived from an EMBL/GenBank/DDBJ whole genome shotgun (WGS) entry which is preliminary data.</text>
</comment>
<dbReference type="PROSITE" id="PS51480">
    <property type="entry name" value="DHAL"/>
    <property type="match status" value="1"/>
</dbReference>
<dbReference type="RefSeq" id="WP_071448872.1">
    <property type="nucleotide sequence ID" value="NZ_MLOK01000024.1"/>
</dbReference>
<dbReference type="Pfam" id="PF13684">
    <property type="entry name" value="FakA-like_C"/>
    <property type="match status" value="1"/>
</dbReference>
<dbReference type="PANTHER" id="PTHR33434">
    <property type="entry name" value="DEGV DOMAIN-CONTAINING PROTEIN DR_1986-RELATED"/>
    <property type="match status" value="1"/>
</dbReference>
<gene>
    <name evidence="2" type="ORF">ATX59_02150</name>
</gene>
<dbReference type="SMART" id="SM01121">
    <property type="entry name" value="Dak1_2"/>
    <property type="match status" value="1"/>
</dbReference>
<dbReference type="EMBL" id="MLOK01000024">
    <property type="protein sequence ID" value="OIM21841.1"/>
    <property type="molecule type" value="Genomic_DNA"/>
</dbReference>
<dbReference type="Proteomes" id="UP000181728">
    <property type="component" value="Unassembled WGS sequence"/>
</dbReference>
<proteinExistence type="predicted"/>
<dbReference type="SUPFAM" id="SSF101473">
    <property type="entry name" value="DhaL-like"/>
    <property type="match status" value="1"/>
</dbReference>
<feature type="domain" description="DhaL" evidence="1">
    <location>
        <begin position="7"/>
        <end position="199"/>
    </location>
</feature>
<dbReference type="GO" id="GO:0006071">
    <property type="term" value="P:glycerol metabolic process"/>
    <property type="evidence" value="ECO:0007669"/>
    <property type="project" value="InterPro"/>
</dbReference>
<dbReference type="Pfam" id="PF21645">
    <property type="entry name" value="FakA-like_M"/>
    <property type="match status" value="1"/>
</dbReference>
<dbReference type="InterPro" id="IPR019986">
    <property type="entry name" value="YloV-like"/>
</dbReference>
<dbReference type="AlphaFoldDB" id="A0A6N4A8L3"/>
<reference evidence="2 3" key="1">
    <citation type="journal article" date="2016" name="BMC Genomics">
        <title>Consensus pan-genome assembly of the specialised wine bacterium Oenococcus oeni.</title>
        <authorList>
            <person name="Sternes P.R."/>
            <person name="Borneman A.R."/>
        </authorList>
    </citation>
    <scope>NUCLEOTIDE SEQUENCE [LARGE SCALE GENOMIC DNA]</scope>
    <source>
        <strain evidence="2 3">AWRIB661</strain>
    </source>
</reference>
<protein>
    <recommendedName>
        <fullName evidence="1">DhaL domain-containing protein</fullName>
    </recommendedName>
</protein>
<dbReference type="PANTHER" id="PTHR33434:SF4">
    <property type="entry name" value="PHOSPHATASE PROTEIN"/>
    <property type="match status" value="1"/>
</dbReference>
<dbReference type="NCBIfam" id="TIGR03599">
    <property type="entry name" value="YloV"/>
    <property type="match status" value="1"/>
</dbReference>
<dbReference type="InterPro" id="IPR048394">
    <property type="entry name" value="FakA-like_M"/>
</dbReference>
<dbReference type="SMART" id="SM01120">
    <property type="entry name" value="Dak2"/>
    <property type="match status" value="1"/>
</dbReference>
<sequence length="554" mass="59887">MELITSVEFGRMINAAAQILTKNAQHINKLNVFPVPDGDTGTNMSLTMQSGAQYERDSTETSIAALSAAMSKGLLMGARGNSGVILSQIMRGFTKFVANFDTLDAKQFANALKAGAESAYKSVMKPTEGTILTVIRESAAAAGDAADQSDNLVDVTKATWDASKEALAKTPDLLPVLKEVGVVDSGGQGLVFVFQSWYEVLSGKTTQEDLSTPPDMAQFDEKTDEFDAQVSLDPKDIKYGYCTTILFETGKGSTYDREWNYDKFYSYLSKKGDSLLVIADDGLVKTHVHTEDPGAILTEATHYGSIKWVKIDNMRDQQQAVIDRVAKEQASQSKKPIETAVITVASGHGVSELFKSMGVTHVITGGQTMNPSTKDLLNAITSSKAKNAIIIPNNANIFMAASQAADMSKIPVEIVKSKTIQQGLTAMLGFNPDADVKENASEMTAQLSTVKSAEVTKAVRDTSIDGKSIKRGEYIGIVDGKIQANGRRLRDVAINSVKAMLDDDSEIVTIIYGSQSNQKESEQLTKAISKLDNNLETEIHEGDQPLYPFLISVE</sequence>
<accession>A0A6N4A8L3</accession>
<name>A0A6N4A8L3_OENOE</name>
<dbReference type="Gene3D" id="1.25.40.340">
    <property type="match status" value="1"/>
</dbReference>
<organism evidence="2 3">
    <name type="scientific">Oenococcus oeni</name>
    <name type="common">Leuconostoc oenos</name>
    <dbReference type="NCBI Taxonomy" id="1247"/>
    <lineage>
        <taxon>Bacteria</taxon>
        <taxon>Bacillati</taxon>
        <taxon>Bacillota</taxon>
        <taxon>Bacilli</taxon>
        <taxon>Lactobacillales</taxon>
        <taxon>Lactobacillaceae</taxon>
        <taxon>Oenococcus</taxon>
    </lineage>
</organism>
<evidence type="ECO:0000313" key="3">
    <source>
        <dbReference type="Proteomes" id="UP000181728"/>
    </source>
</evidence>
<dbReference type="Pfam" id="PF02734">
    <property type="entry name" value="Dak2"/>
    <property type="match status" value="1"/>
</dbReference>
<dbReference type="InterPro" id="IPR036117">
    <property type="entry name" value="DhaL_dom_sf"/>
</dbReference>